<dbReference type="EMBL" id="FRXO01000011">
    <property type="protein sequence ID" value="SHO67198.1"/>
    <property type="molecule type" value="Genomic_DNA"/>
</dbReference>
<feature type="domain" description="Methyltransferase" evidence="2">
    <location>
        <begin position="159"/>
        <end position="252"/>
    </location>
</feature>
<dbReference type="CDD" id="cd02440">
    <property type="entry name" value="AdoMet_MTases"/>
    <property type="match status" value="1"/>
</dbReference>
<evidence type="ECO:0000313" key="3">
    <source>
        <dbReference type="EMBL" id="SHO67198.1"/>
    </source>
</evidence>
<evidence type="ECO:0000256" key="1">
    <source>
        <dbReference type="ARBA" id="ARBA00022679"/>
    </source>
</evidence>
<gene>
    <name evidence="3" type="ORF">SAMN02745172_03871</name>
</gene>
<proteinExistence type="predicted"/>
<sequence>MTDAAARAVTRDDVVKAYELILGRPPESEEAVRSHLGARDLSDLRRQFFHSEEFRTGSGGMGSGASVLGRHMTAPPAALQLDGPPDQLAAMLARVGETWRQLGEEEPHWSVLTSDDYRQDKLAEHIDAFYASGRQSVALLKAALKRADRTIDPSWTAFELGCGVGRITAALAGDVTRVIGCDISRPHLEIARRYAEQHGIGNIDFRHLDGFDVLDRLEPFDLFFSLIVLQHNPPPVIGYILDRIFAALKPGGFAFFQVPTYCLGYRFVWDEYLARPIDGMEMHMFPQAALFELFARHGMICIEVQEDAFTADTTAFVSNTFLVRKSAAHDA</sequence>
<dbReference type="InterPro" id="IPR041698">
    <property type="entry name" value="Methyltransf_25"/>
</dbReference>
<evidence type="ECO:0000313" key="4">
    <source>
        <dbReference type="Proteomes" id="UP000186406"/>
    </source>
</evidence>
<dbReference type="InterPro" id="IPR029063">
    <property type="entry name" value="SAM-dependent_MTases_sf"/>
</dbReference>
<keyword evidence="3" id="KW-0489">Methyltransferase</keyword>
<dbReference type="GO" id="GO:0032259">
    <property type="term" value="P:methylation"/>
    <property type="evidence" value="ECO:0007669"/>
    <property type="project" value="UniProtKB-KW"/>
</dbReference>
<organism evidence="3 4">
    <name type="scientific">Pseudoxanthobacter soli DSM 19599</name>
    <dbReference type="NCBI Taxonomy" id="1123029"/>
    <lineage>
        <taxon>Bacteria</taxon>
        <taxon>Pseudomonadati</taxon>
        <taxon>Pseudomonadota</taxon>
        <taxon>Alphaproteobacteria</taxon>
        <taxon>Hyphomicrobiales</taxon>
        <taxon>Segnochrobactraceae</taxon>
        <taxon>Pseudoxanthobacter</taxon>
    </lineage>
</organism>
<reference evidence="3 4" key="1">
    <citation type="submission" date="2016-12" db="EMBL/GenBank/DDBJ databases">
        <authorList>
            <person name="Song W.-J."/>
            <person name="Kurnit D.M."/>
        </authorList>
    </citation>
    <scope>NUCLEOTIDE SEQUENCE [LARGE SCALE GENOMIC DNA]</scope>
    <source>
        <strain evidence="3 4">DSM 19599</strain>
    </source>
</reference>
<dbReference type="RefSeq" id="WP_073631781.1">
    <property type="nucleotide sequence ID" value="NZ_FRXO01000011.1"/>
</dbReference>
<protein>
    <submittedName>
        <fullName evidence="3">Methyltransferase domain-containing protein</fullName>
    </submittedName>
</protein>
<dbReference type="PANTHER" id="PTHR43861">
    <property type="entry name" value="TRANS-ACONITATE 2-METHYLTRANSFERASE-RELATED"/>
    <property type="match status" value="1"/>
</dbReference>
<dbReference type="SUPFAM" id="SSF53335">
    <property type="entry name" value="S-adenosyl-L-methionine-dependent methyltransferases"/>
    <property type="match status" value="1"/>
</dbReference>
<dbReference type="AlphaFoldDB" id="A0A1M7ZQL1"/>
<dbReference type="STRING" id="1123029.SAMN02745172_03871"/>
<dbReference type="Proteomes" id="UP000186406">
    <property type="component" value="Unassembled WGS sequence"/>
</dbReference>
<evidence type="ECO:0000259" key="2">
    <source>
        <dbReference type="Pfam" id="PF13649"/>
    </source>
</evidence>
<accession>A0A1M7ZQL1</accession>
<dbReference type="Pfam" id="PF13649">
    <property type="entry name" value="Methyltransf_25"/>
    <property type="match status" value="1"/>
</dbReference>
<name>A0A1M7ZQL1_9HYPH</name>
<dbReference type="Gene3D" id="3.40.50.150">
    <property type="entry name" value="Vaccinia Virus protein VP39"/>
    <property type="match status" value="1"/>
</dbReference>
<dbReference type="OrthoDB" id="7628122at2"/>
<keyword evidence="1 3" id="KW-0808">Transferase</keyword>
<dbReference type="GO" id="GO:0008168">
    <property type="term" value="F:methyltransferase activity"/>
    <property type="evidence" value="ECO:0007669"/>
    <property type="project" value="UniProtKB-KW"/>
</dbReference>
<keyword evidence="4" id="KW-1185">Reference proteome</keyword>